<evidence type="ECO:0000313" key="1">
    <source>
        <dbReference type="EMBL" id="GMF03326.1"/>
    </source>
</evidence>
<organism evidence="1 2">
    <name type="scientific">Ambrosiozyma monospora</name>
    <name type="common">Yeast</name>
    <name type="synonym">Endomycopsis monosporus</name>
    <dbReference type="NCBI Taxonomy" id="43982"/>
    <lineage>
        <taxon>Eukaryota</taxon>
        <taxon>Fungi</taxon>
        <taxon>Dikarya</taxon>
        <taxon>Ascomycota</taxon>
        <taxon>Saccharomycotina</taxon>
        <taxon>Pichiomycetes</taxon>
        <taxon>Pichiales</taxon>
        <taxon>Pichiaceae</taxon>
        <taxon>Ambrosiozyma</taxon>
    </lineage>
</organism>
<evidence type="ECO:0000313" key="2">
    <source>
        <dbReference type="Proteomes" id="UP001165064"/>
    </source>
</evidence>
<protein>
    <submittedName>
        <fullName evidence="1">Unnamed protein product</fullName>
    </submittedName>
</protein>
<comment type="caution">
    <text evidence="1">The sequence shown here is derived from an EMBL/GenBank/DDBJ whole genome shotgun (WGS) entry which is preliminary data.</text>
</comment>
<sequence>MDLIGSTGSKGNGIEGSSNSGNYFDLSDTDLVPNPGSKVQSFKFDKLIDIQLDYIQFQFRCVTGFVPIEPVGLLKNISKQYLVKPYVRPDSPAYKLIQDVSKNTKSLKRRYGKNTRGVEKNLQFLFTEIELSNPFWKSSQGKKTILILEKELQAVSELSNDGVDRVFAFNIEKLEFTSNGDVSLNSSAARKLSKKLTKDKEKSCLWKNICIRKVLYIDALVWIPFKCANQKVSIQQK</sequence>
<dbReference type="EMBL" id="BSXS01012960">
    <property type="protein sequence ID" value="GMF03326.1"/>
    <property type="molecule type" value="Genomic_DNA"/>
</dbReference>
<name>A0ACB5U7N7_AMBMO</name>
<keyword evidence="2" id="KW-1185">Reference proteome</keyword>
<proteinExistence type="predicted"/>
<gene>
    <name evidence="1" type="ORF">Amon02_001174500</name>
</gene>
<accession>A0ACB5U7N7</accession>
<reference evidence="1" key="1">
    <citation type="submission" date="2023-04" db="EMBL/GenBank/DDBJ databases">
        <title>Ambrosiozyma monospora NBRC 10751.</title>
        <authorList>
            <person name="Ichikawa N."/>
            <person name="Sato H."/>
            <person name="Tonouchi N."/>
        </authorList>
    </citation>
    <scope>NUCLEOTIDE SEQUENCE</scope>
    <source>
        <strain evidence="1">NBRC 10751</strain>
    </source>
</reference>
<dbReference type="Proteomes" id="UP001165064">
    <property type="component" value="Unassembled WGS sequence"/>
</dbReference>